<dbReference type="PANTHER" id="PTHR11575">
    <property type="entry name" value="5'-NUCLEOTIDASE-RELATED"/>
    <property type="match status" value="1"/>
</dbReference>
<dbReference type="InterPro" id="IPR036907">
    <property type="entry name" value="5'-Nucleotdase_C_sf"/>
</dbReference>
<dbReference type="RefSeq" id="WP_307257145.1">
    <property type="nucleotide sequence ID" value="NZ_JAUSUC010000015.1"/>
</dbReference>
<gene>
    <name evidence="5" type="ORF">J2S13_001547</name>
</gene>
<keyword evidence="6" id="KW-1185">Reference proteome</keyword>
<sequence>MNEIMITLLYTSDIHGNILPLLYGTNEEADLGLAKFASIVEQKRKETDHLLVVDNGDCIQGTPLMSHYVKEHADRPNPIIETLNTIQIDAAVVGNHEFNFGQSILHQAVKESHFPWLAANVVDSEQNEPYFGQPYLIKTFTSGIKVAIVGATTQYTPNWEKPDHLKGMRFIEATSTLQKWIEHIKKEEKPDVLIVAYHGGFERDIETGEPTEQLTGENEGYRIAQTLPDVDVLLTGHQHRILTGCIDDCLVIQPGHHGSAYGEIQLTLVHSASHGWRITRKKAYIHTLEDVQASEKIIQMVSSLEASTQRWLDQPIGIIQGDMTIINPLHVRLQKHPFIELIQTIQMEASGVDISVTALLSNDSPGFSHSVTMREVVSNYIFPNSLVVLALTGQNIKDAIEQSATYFILKEDDTIQVNPTYTTPKPQHFNYDMWEGIHYIIDVSRPFGSRITHLSYKEEPLQMDREYEVVMNNYRASGGGNFDMFCQKRVVKEIQRDMVDLISDYFQQHPIIKARVTNNFKVVH</sequence>
<dbReference type="GO" id="GO:0000166">
    <property type="term" value="F:nucleotide binding"/>
    <property type="evidence" value="ECO:0007669"/>
    <property type="project" value="UniProtKB-KW"/>
</dbReference>
<evidence type="ECO:0000256" key="2">
    <source>
        <dbReference type="RuleBase" id="RU362119"/>
    </source>
</evidence>
<dbReference type="GO" id="GO:0009166">
    <property type="term" value="P:nucleotide catabolic process"/>
    <property type="evidence" value="ECO:0007669"/>
    <property type="project" value="InterPro"/>
</dbReference>
<dbReference type="GO" id="GO:0008254">
    <property type="term" value="F:3'-nucleotidase activity"/>
    <property type="evidence" value="ECO:0007669"/>
    <property type="project" value="UniProtKB-EC"/>
</dbReference>
<proteinExistence type="inferred from homology"/>
<dbReference type="SUPFAM" id="SSF55816">
    <property type="entry name" value="5'-nucleotidase (syn. UDP-sugar hydrolase), C-terminal domain"/>
    <property type="match status" value="1"/>
</dbReference>
<keyword evidence="2 5" id="KW-0378">Hydrolase</keyword>
<accession>A0AAJ1WJ70</accession>
<evidence type="ECO:0000313" key="6">
    <source>
        <dbReference type="Proteomes" id="UP001237207"/>
    </source>
</evidence>
<dbReference type="AlphaFoldDB" id="A0AAJ1WJ70"/>
<name>A0AAJ1WJ70_9BACI</name>
<dbReference type="Pfam" id="PF02872">
    <property type="entry name" value="5_nucleotid_C"/>
    <property type="match status" value="1"/>
</dbReference>
<dbReference type="Proteomes" id="UP001237207">
    <property type="component" value="Unassembled WGS sequence"/>
</dbReference>
<dbReference type="Gene3D" id="3.90.780.10">
    <property type="entry name" value="5'-Nucleotidase, C-terminal domain"/>
    <property type="match status" value="1"/>
</dbReference>
<dbReference type="SUPFAM" id="SSF56300">
    <property type="entry name" value="Metallo-dependent phosphatases"/>
    <property type="match status" value="1"/>
</dbReference>
<protein>
    <submittedName>
        <fullName evidence="5">2',3'-cyclic-nucleotide 2'-phosphodiesterase/3'-nucleotidase</fullName>
        <ecNumber evidence="5">3.1.3.6</ecNumber>
        <ecNumber evidence="5">3.1.4.16</ecNumber>
    </submittedName>
</protein>
<dbReference type="EC" id="3.1.3.6" evidence="5"/>
<dbReference type="InterPro" id="IPR006179">
    <property type="entry name" value="5_nucleotidase/apyrase"/>
</dbReference>
<feature type="domain" description="5'-Nucleotidase C-terminal" evidence="4">
    <location>
        <begin position="331"/>
        <end position="485"/>
    </location>
</feature>
<evidence type="ECO:0000259" key="4">
    <source>
        <dbReference type="Pfam" id="PF02872"/>
    </source>
</evidence>
<comment type="similarity">
    <text evidence="2">Belongs to the 5'-nucleotidase family.</text>
</comment>
<reference evidence="5" key="1">
    <citation type="submission" date="2023-07" db="EMBL/GenBank/DDBJ databases">
        <title>Genomic Encyclopedia of Type Strains, Phase IV (KMG-IV): sequencing the most valuable type-strain genomes for metagenomic binning, comparative biology and taxonomic classification.</title>
        <authorList>
            <person name="Goeker M."/>
        </authorList>
    </citation>
    <scope>NUCLEOTIDE SEQUENCE</scope>
    <source>
        <strain evidence="5">DSM 23947</strain>
    </source>
</reference>
<evidence type="ECO:0000313" key="5">
    <source>
        <dbReference type="EMBL" id="MDQ0215148.1"/>
    </source>
</evidence>
<keyword evidence="2" id="KW-0547">Nucleotide-binding</keyword>
<dbReference type="GO" id="GO:0030288">
    <property type="term" value="C:outer membrane-bounded periplasmic space"/>
    <property type="evidence" value="ECO:0007669"/>
    <property type="project" value="TreeGrafter"/>
</dbReference>
<evidence type="ECO:0000259" key="3">
    <source>
        <dbReference type="Pfam" id="PF00149"/>
    </source>
</evidence>
<keyword evidence="1" id="KW-0732">Signal</keyword>
<dbReference type="Gene3D" id="3.60.21.10">
    <property type="match status" value="1"/>
</dbReference>
<dbReference type="InterPro" id="IPR029052">
    <property type="entry name" value="Metallo-depent_PP-like"/>
</dbReference>
<dbReference type="GO" id="GO:0008663">
    <property type="term" value="F:2',3'-cyclic-nucleotide 2'-phosphodiesterase activity"/>
    <property type="evidence" value="ECO:0007669"/>
    <property type="project" value="UniProtKB-EC"/>
</dbReference>
<dbReference type="EMBL" id="JAUSUC010000015">
    <property type="protein sequence ID" value="MDQ0215148.1"/>
    <property type="molecule type" value="Genomic_DNA"/>
</dbReference>
<dbReference type="InterPro" id="IPR008334">
    <property type="entry name" value="5'-Nucleotdase_C"/>
</dbReference>
<dbReference type="Pfam" id="PF00149">
    <property type="entry name" value="Metallophos"/>
    <property type="match status" value="1"/>
</dbReference>
<dbReference type="PRINTS" id="PR01607">
    <property type="entry name" value="APYRASEFAMLY"/>
</dbReference>
<dbReference type="PANTHER" id="PTHR11575:SF6">
    <property type="entry name" value="2',3'-CYCLIC-NUCLEOTIDE 2'-PHOSPHODIESTERASE_3'-NUCLEOTIDASE"/>
    <property type="match status" value="1"/>
</dbReference>
<dbReference type="EC" id="3.1.4.16" evidence="5"/>
<dbReference type="InterPro" id="IPR004843">
    <property type="entry name" value="Calcineurin-like_PHP"/>
</dbReference>
<organism evidence="5 6">
    <name type="scientific">Oikeobacillus pervagus</name>
    <dbReference type="NCBI Taxonomy" id="1325931"/>
    <lineage>
        <taxon>Bacteria</taxon>
        <taxon>Bacillati</taxon>
        <taxon>Bacillota</taxon>
        <taxon>Bacilli</taxon>
        <taxon>Bacillales</taxon>
        <taxon>Bacillaceae</taxon>
        <taxon>Oikeobacillus</taxon>
    </lineage>
</organism>
<feature type="domain" description="Calcineurin-like phosphoesterase" evidence="3">
    <location>
        <begin position="7"/>
        <end position="240"/>
    </location>
</feature>
<comment type="caution">
    <text evidence="5">The sequence shown here is derived from an EMBL/GenBank/DDBJ whole genome shotgun (WGS) entry which is preliminary data.</text>
</comment>
<evidence type="ECO:0000256" key="1">
    <source>
        <dbReference type="ARBA" id="ARBA00022729"/>
    </source>
</evidence>